<proteinExistence type="predicted"/>
<protein>
    <submittedName>
        <fullName evidence="1">Uncharacterized protein</fullName>
    </submittedName>
</protein>
<reference evidence="1" key="1">
    <citation type="submission" date="2020-06" db="EMBL/GenBank/DDBJ databases">
        <title>Paenibacillus sp. nov., isolated from soil.</title>
        <authorList>
            <person name="Seo Y.L."/>
        </authorList>
    </citation>
    <scope>NUCLEOTIDE SEQUENCE [LARGE SCALE GENOMIC DNA]</scope>
    <source>
        <strain evidence="1">JW14</strain>
    </source>
</reference>
<gene>
    <name evidence="1" type="ORF">HPT30_08900</name>
</gene>
<evidence type="ECO:0000313" key="1">
    <source>
        <dbReference type="EMBL" id="NUU60459.1"/>
    </source>
</evidence>
<dbReference type="EMBL" id="JABWCS010000201">
    <property type="protein sequence ID" value="NUU60459.1"/>
    <property type="molecule type" value="Genomic_DNA"/>
</dbReference>
<dbReference type="AlphaFoldDB" id="A0A850EL48"/>
<sequence length="120" mass="13122">MSLPSIPNITPTISVTSQDAYNLLLISIALEEIGLSHIVNAEAEKIQYVLGTLPGLTPKATLHEILQVNKEVRATLGEVVLQELVLHKKLNSIFDNFHSSITPPNPACPPDNTAIYPPYR</sequence>
<evidence type="ECO:0000313" key="2">
    <source>
        <dbReference type="Proteomes" id="UP000564806"/>
    </source>
</evidence>
<comment type="caution">
    <text evidence="1">The sequence shown here is derived from an EMBL/GenBank/DDBJ whole genome shotgun (WGS) entry which is preliminary data.</text>
</comment>
<accession>A0A850EL48</accession>
<dbReference type="RefSeq" id="WP_175371047.1">
    <property type="nucleotide sequence ID" value="NZ_JABWCS010000201.1"/>
</dbReference>
<dbReference type="Pfam" id="PF26595">
    <property type="entry name" value="A_ENA"/>
    <property type="match status" value="1"/>
</dbReference>
<organism evidence="1 2">
    <name type="scientific">Paenibacillus agri</name>
    <dbReference type="NCBI Taxonomy" id="2744309"/>
    <lineage>
        <taxon>Bacteria</taxon>
        <taxon>Bacillati</taxon>
        <taxon>Bacillota</taxon>
        <taxon>Bacilli</taxon>
        <taxon>Bacillales</taxon>
        <taxon>Paenibacillaceae</taxon>
        <taxon>Paenibacillus</taxon>
    </lineage>
</organism>
<keyword evidence="2" id="KW-1185">Reference proteome</keyword>
<dbReference type="InterPro" id="IPR058705">
    <property type="entry name" value="A_ENA"/>
</dbReference>
<name>A0A850EL48_9BACL</name>
<dbReference type="Proteomes" id="UP000564806">
    <property type="component" value="Unassembled WGS sequence"/>
</dbReference>